<dbReference type="PANTHER" id="PTHR23135:SF4">
    <property type="entry name" value="UDP-N-ACETYLMURAMOYL-L-ALANYL-D-GLUTAMATE--2,6-DIAMINOPIMELATE LIGASE MURE HOMOLOG, CHLOROPLASTIC"/>
    <property type="match status" value="1"/>
</dbReference>
<feature type="binding site" evidence="7">
    <location>
        <begin position="161"/>
        <end position="162"/>
    </location>
    <ligand>
        <name>UDP-N-acetyl-alpha-D-muramoyl-L-alanyl-D-glutamate</name>
        <dbReference type="ChEBI" id="CHEBI:83900"/>
    </ligand>
</feature>
<evidence type="ECO:0000259" key="11">
    <source>
        <dbReference type="Pfam" id="PF02875"/>
    </source>
</evidence>
<dbReference type="InterPro" id="IPR035911">
    <property type="entry name" value="MurE/MurF_N"/>
</dbReference>
<keyword evidence="7" id="KW-0963">Cytoplasm</keyword>
<comment type="caution">
    <text evidence="13">The sequence shown here is derived from an EMBL/GenBank/DDBJ whole genome shotgun (WGS) entry which is preliminary data.</text>
</comment>
<comment type="subcellular location">
    <subcellularLocation>
        <location evidence="7 8">Cytoplasm</location>
    </subcellularLocation>
</comment>
<comment type="similarity">
    <text evidence="1 7">Belongs to the MurCDEF family. MurE subfamily.</text>
</comment>
<feature type="domain" description="Mur ligase C-terminal" evidence="11">
    <location>
        <begin position="361"/>
        <end position="493"/>
    </location>
</feature>
<keyword evidence="3 7" id="KW-0133">Cell shape</keyword>
<dbReference type="NCBIfam" id="NF001126">
    <property type="entry name" value="PRK00139.1-4"/>
    <property type="match status" value="1"/>
</dbReference>
<evidence type="ECO:0000256" key="2">
    <source>
        <dbReference type="ARBA" id="ARBA00022618"/>
    </source>
</evidence>
<feature type="binding site" evidence="7">
    <location>
        <begin position="431"/>
        <end position="434"/>
    </location>
    <ligand>
        <name>meso-2,6-diaminopimelate</name>
        <dbReference type="ChEBI" id="CHEBI:57791"/>
    </ligand>
</feature>
<evidence type="ECO:0000259" key="10">
    <source>
        <dbReference type="Pfam" id="PF01225"/>
    </source>
</evidence>
<dbReference type="Gene3D" id="3.40.1190.10">
    <property type="entry name" value="Mur-like, catalytic domain"/>
    <property type="match status" value="1"/>
</dbReference>
<keyword evidence="7" id="KW-0547">Nucleotide-binding</keyword>
<dbReference type="InterPro" id="IPR036565">
    <property type="entry name" value="Mur-like_cat_sf"/>
</dbReference>
<proteinExistence type="inferred from homology"/>
<dbReference type="InterPro" id="IPR036615">
    <property type="entry name" value="Mur_ligase_C_dom_sf"/>
</dbReference>
<sequence length="543" mass="56351">MHPSNARTVADLATLLGVPAPPGADVPLFGVTLDSRRVTAGDLYAALPGAATHGARFGAQAADAGAVAVLTDPEGERLLGEAGVRLPALVVPDPRAVLGRVSATVYRDPATKLTMYGITGTNGKTTTAHLLHTALNGGQKAGLIGTVGVLVGDDPVPSARTTPEAPDVQRLLATMYTHALDSCVMEVSSHALVLGRVDGIVFDVVGFTNLSQDHLDFHPTMEDYFAAKATLFTPERAQRGVVCVDDEWGRRLAAEARVPVTTLTTDPVLDADWRAVDIQPEGERTRFTLVAPDGREVEAVVPLPGDFNVANMALALVMGDLTGHELGVAATSIFSRGRVPGRMEPVTSARPEIERWGYADRWQPYRGEPTAVVDYAHTPDAVAKALEALAPGARGPLVVVLGAGGDRDRGKRPGMGAAAAAHADVVIVTDDNPRSEDPAAIRAAVLAGARQLPAPRASVVLEIGDRAAAILEGVRRAWGGSGPPGTLLVAGKGHESGQEVAGAVHPFDDRSQLGEALVAVGTEVGTVTGGAPRRGAGQQEARE</sequence>
<keyword evidence="4 7" id="KW-0573">Peptidoglycan synthesis</keyword>
<dbReference type="InterPro" id="IPR013221">
    <property type="entry name" value="Mur_ligase_cen"/>
</dbReference>
<keyword evidence="6 7" id="KW-0961">Cell wall biogenesis/degradation</keyword>
<evidence type="ECO:0000313" key="14">
    <source>
        <dbReference type="Proteomes" id="UP001612915"/>
    </source>
</evidence>
<feature type="binding site" evidence="7">
    <location>
        <position position="33"/>
    </location>
    <ligand>
        <name>UDP-N-acetyl-alpha-D-muramoyl-L-alanyl-D-glutamate</name>
        <dbReference type="ChEBI" id="CHEBI:83900"/>
    </ligand>
</feature>
<feature type="region of interest" description="Disordered" evidence="9">
    <location>
        <begin position="524"/>
        <end position="543"/>
    </location>
</feature>
<dbReference type="InterPro" id="IPR004101">
    <property type="entry name" value="Mur_ligase_C"/>
</dbReference>
<dbReference type="HAMAP" id="MF_00208">
    <property type="entry name" value="MurE"/>
    <property type="match status" value="1"/>
</dbReference>
<dbReference type="SUPFAM" id="SSF63418">
    <property type="entry name" value="MurE/MurF N-terminal domain"/>
    <property type="match status" value="1"/>
</dbReference>
<feature type="binding site" evidence="7">
    <location>
        <position position="495"/>
    </location>
    <ligand>
        <name>meso-2,6-diaminopimelate</name>
        <dbReference type="ChEBI" id="CHEBI:57791"/>
    </ligand>
</feature>
<dbReference type="SUPFAM" id="SSF53623">
    <property type="entry name" value="MurD-like peptide ligases, catalytic domain"/>
    <property type="match status" value="1"/>
</dbReference>
<dbReference type="GO" id="GO:0008765">
    <property type="term" value="F:UDP-N-acetylmuramoylalanyl-D-glutamate-2,6-diaminopimelate ligase activity"/>
    <property type="evidence" value="ECO:0007669"/>
    <property type="project" value="UniProtKB-EC"/>
</dbReference>
<evidence type="ECO:0000256" key="6">
    <source>
        <dbReference type="ARBA" id="ARBA00023316"/>
    </source>
</evidence>
<dbReference type="SUPFAM" id="SSF53244">
    <property type="entry name" value="MurD-like peptide ligases, peptide-binding domain"/>
    <property type="match status" value="1"/>
</dbReference>
<comment type="pathway">
    <text evidence="7 8">Cell wall biogenesis; peptidoglycan biosynthesis.</text>
</comment>
<comment type="function">
    <text evidence="7">Catalyzes the addition of meso-diaminopimelic acid to the nucleotide precursor UDP-N-acetylmuramoyl-L-alanyl-D-glutamate (UMAG) in the biosynthesis of bacterial cell-wall peptidoglycan.</text>
</comment>
<feature type="binding site" evidence="7">
    <location>
        <position position="35"/>
    </location>
    <ligand>
        <name>UDP-N-acetyl-alpha-D-muramoyl-L-alanyl-D-glutamate</name>
        <dbReference type="ChEBI" id="CHEBI:83900"/>
    </ligand>
</feature>
<evidence type="ECO:0000256" key="7">
    <source>
        <dbReference type="HAMAP-Rule" id="MF_00208"/>
    </source>
</evidence>
<reference evidence="13 14" key="1">
    <citation type="submission" date="2024-10" db="EMBL/GenBank/DDBJ databases">
        <title>The Natural Products Discovery Center: Release of the First 8490 Sequenced Strains for Exploring Actinobacteria Biosynthetic Diversity.</title>
        <authorList>
            <person name="Kalkreuter E."/>
            <person name="Kautsar S.A."/>
            <person name="Yang D."/>
            <person name="Bader C.D."/>
            <person name="Teijaro C.N."/>
            <person name="Fluegel L."/>
            <person name="Davis C.M."/>
            <person name="Simpson J.R."/>
            <person name="Lauterbach L."/>
            <person name="Steele A.D."/>
            <person name="Gui C."/>
            <person name="Meng S."/>
            <person name="Li G."/>
            <person name="Viehrig K."/>
            <person name="Ye F."/>
            <person name="Su P."/>
            <person name="Kiefer A.F."/>
            <person name="Nichols A."/>
            <person name="Cepeda A.J."/>
            <person name="Yan W."/>
            <person name="Fan B."/>
            <person name="Jiang Y."/>
            <person name="Adhikari A."/>
            <person name="Zheng C.-J."/>
            <person name="Schuster L."/>
            <person name="Cowan T.M."/>
            <person name="Smanski M.J."/>
            <person name="Chevrette M.G."/>
            <person name="De Carvalho L.P.S."/>
            <person name="Shen B."/>
        </authorList>
    </citation>
    <scope>NUCLEOTIDE SEQUENCE [LARGE SCALE GENOMIC DNA]</scope>
    <source>
        <strain evidence="13 14">NPDC049639</strain>
    </source>
</reference>
<keyword evidence="5 7" id="KW-0131">Cell cycle</keyword>
<keyword evidence="14" id="KW-1185">Reference proteome</keyword>
<dbReference type="Pfam" id="PF02875">
    <property type="entry name" value="Mur_ligase_C"/>
    <property type="match status" value="1"/>
</dbReference>
<feature type="binding site" evidence="7">
    <location>
        <begin position="120"/>
        <end position="126"/>
    </location>
    <ligand>
        <name>ATP</name>
        <dbReference type="ChEBI" id="CHEBI:30616"/>
    </ligand>
</feature>
<feature type="short sequence motif" description="Meso-diaminopimelate recognition motif" evidence="7">
    <location>
        <begin position="431"/>
        <end position="434"/>
    </location>
</feature>
<keyword evidence="7 13" id="KW-0436">Ligase</keyword>
<feature type="binding site" evidence="7">
    <location>
        <position position="407"/>
    </location>
    <ligand>
        <name>meso-2,6-diaminopimelate</name>
        <dbReference type="ChEBI" id="CHEBI:57791"/>
    </ligand>
</feature>
<comment type="cofactor">
    <cofactor evidence="7">
        <name>Mg(2+)</name>
        <dbReference type="ChEBI" id="CHEBI:18420"/>
    </cofactor>
</comment>
<dbReference type="NCBIfam" id="NF001124">
    <property type="entry name" value="PRK00139.1-2"/>
    <property type="match status" value="1"/>
</dbReference>
<dbReference type="Pfam" id="PF08245">
    <property type="entry name" value="Mur_ligase_M"/>
    <property type="match status" value="1"/>
</dbReference>
<feature type="domain" description="Mur ligase central" evidence="12">
    <location>
        <begin position="118"/>
        <end position="318"/>
    </location>
</feature>
<gene>
    <name evidence="7" type="primary">murE</name>
    <name evidence="13" type="ORF">ACIB24_20330</name>
</gene>
<dbReference type="RefSeq" id="WP_398284009.1">
    <property type="nucleotide sequence ID" value="NZ_JBITLV010000007.1"/>
</dbReference>
<dbReference type="EMBL" id="JBITLV010000007">
    <property type="protein sequence ID" value="MFI7589418.1"/>
    <property type="molecule type" value="Genomic_DNA"/>
</dbReference>
<evidence type="ECO:0000256" key="9">
    <source>
        <dbReference type="SAM" id="MobiDB-lite"/>
    </source>
</evidence>
<dbReference type="Pfam" id="PF01225">
    <property type="entry name" value="Mur_ligase"/>
    <property type="match status" value="1"/>
</dbReference>
<keyword evidence="7" id="KW-0067">ATP-binding</keyword>
<evidence type="ECO:0000256" key="3">
    <source>
        <dbReference type="ARBA" id="ARBA00022960"/>
    </source>
</evidence>
<feature type="modified residue" description="N6-carboxylysine" evidence="7">
    <location>
        <position position="228"/>
    </location>
</feature>
<evidence type="ECO:0000313" key="13">
    <source>
        <dbReference type="EMBL" id="MFI7589418.1"/>
    </source>
</evidence>
<evidence type="ECO:0000256" key="5">
    <source>
        <dbReference type="ARBA" id="ARBA00023306"/>
    </source>
</evidence>
<comment type="caution">
    <text evidence="7">Lacks conserved residue(s) required for the propagation of feature annotation.</text>
</comment>
<dbReference type="InterPro" id="IPR005761">
    <property type="entry name" value="UDP-N-AcMur-Glu-dNH2Pim_ligase"/>
</dbReference>
<comment type="PTM">
    <text evidence="7">Carboxylation is probably crucial for Mg(2+) binding and, consequently, for the gamma-phosphate positioning of ATP.</text>
</comment>
<feature type="domain" description="Mur ligase N-terminal catalytic" evidence="10">
    <location>
        <begin position="30"/>
        <end position="103"/>
    </location>
</feature>
<dbReference type="Gene3D" id="3.90.190.20">
    <property type="entry name" value="Mur ligase, C-terminal domain"/>
    <property type="match status" value="1"/>
</dbReference>
<protein>
    <recommendedName>
        <fullName evidence="7">UDP-N-acetylmuramoyl-L-alanyl-D-glutamate--2,6-diaminopimelate ligase</fullName>
        <ecNumber evidence="7">6.3.2.13</ecNumber>
    </recommendedName>
    <alternativeName>
        <fullName evidence="7">Meso-A2pm-adding enzyme</fullName>
    </alternativeName>
    <alternativeName>
        <fullName evidence="7">Meso-diaminopimelate-adding enzyme</fullName>
    </alternativeName>
    <alternativeName>
        <fullName evidence="7">UDP-MurNAc-L-Ala-D-Glu:meso-diaminopimelate ligase</fullName>
    </alternativeName>
    <alternativeName>
        <fullName evidence="7">UDP-MurNAc-tripeptide synthetase</fullName>
    </alternativeName>
    <alternativeName>
        <fullName evidence="7">UDP-N-acetylmuramyl-tripeptide synthetase</fullName>
    </alternativeName>
</protein>
<feature type="binding site" evidence="7">
    <location>
        <position position="196"/>
    </location>
    <ligand>
        <name>UDP-N-acetyl-alpha-D-muramoyl-L-alanyl-D-glutamate</name>
        <dbReference type="ChEBI" id="CHEBI:83900"/>
    </ligand>
</feature>
<evidence type="ECO:0000256" key="8">
    <source>
        <dbReference type="RuleBase" id="RU004135"/>
    </source>
</evidence>
<evidence type="ECO:0000259" key="12">
    <source>
        <dbReference type="Pfam" id="PF08245"/>
    </source>
</evidence>
<keyword evidence="7" id="KW-0460">Magnesium</keyword>
<dbReference type="NCBIfam" id="TIGR01085">
    <property type="entry name" value="murE"/>
    <property type="match status" value="1"/>
</dbReference>
<feature type="binding site" evidence="7">
    <location>
        <position position="491"/>
    </location>
    <ligand>
        <name>meso-2,6-diaminopimelate</name>
        <dbReference type="ChEBI" id="CHEBI:57791"/>
    </ligand>
</feature>
<dbReference type="EC" id="6.3.2.13" evidence="7"/>
<feature type="binding site" evidence="7">
    <location>
        <position position="188"/>
    </location>
    <ligand>
        <name>UDP-N-acetyl-alpha-D-muramoyl-L-alanyl-D-glutamate</name>
        <dbReference type="ChEBI" id="CHEBI:83900"/>
    </ligand>
</feature>
<dbReference type="Gene3D" id="3.40.1390.10">
    <property type="entry name" value="MurE/MurF, N-terminal domain"/>
    <property type="match status" value="1"/>
</dbReference>
<organism evidence="13 14">
    <name type="scientific">Spongisporangium articulatum</name>
    <dbReference type="NCBI Taxonomy" id="3362603"/>
    <lineage>
        <taxon>Bacteria</taxon>
        <taxon>Bacillati</taxon>
        <taxon>Actinomycetota</taxon>
        <taxon>Actinomycetes</taxon>
        <taxon>Kineosporiales</taxon>
        <taxon>Kineosporiaceae</taxon>
        <taxon>Spongisporangium</taxon>
    </lineage>
</organism>
<dbReference type="Proteomes" id="UP001612915">
    <property type="component" value="Unassembled WGS sequence"/>
</dbReference>
<dbReference type="InterPro" id="IPR000713">
    <property type="entry name" value="Mur_ligase_N"/>
</dbReference>
<evidence type="ECO:0000256" key="1">
    <source>
        <dbReference type="ARBA" id="ARBA00005898"/>
    </source>
</evidence>
<evidence type="ECO:0000256" key="4">
    <source>
        <dbReference type="ARBA" id="ARBA00022984"/>
    </source>
</evidence>
<name>A0ABW8ATV0_9ACTN</name>
<accession>A0ABW8ATV0</accession>
<keyword evidence="2 7" id="KW-0132">Cell division</keyword>
<comment type="catalytic activity">
    <reaction evidence="7">
        <text>UDP-N-acetyl-alpha-D-muramoyl-L-alanyl-D-glutamate + meso-2,6-diaminopimelate + ATP = UDP-N-acetyl-alpha-D-muramoyl-L-alanyl-gamma-D-glutamyl-meso-2,6-diaminopimelate + ADP + phosphate + H(+)</text>
        <dbReference type="Rhea" id="RHEA:23676"/>
        <dbReference type="ChEBI" id="CHEBI:15378"/>
        <dbReference type="ChEBI" id="CHEBI:30616"/>
        <dbReference type="ChEBI" id="CHEBI:43474"/>
        <dbReference type="ChEBI" id="CHEBI:57791"/>
        <dbReference type="ChEBI" id="CHEBI:83900"/>
        <dbReference type="ChEBI" id="CHEBI:83905"/>
        <dbReference type="ChEBI" id="CHEBI:456216"/>
        <dbReference type="EC" id="6.3.2.13"/>
    </reaction>
</comment>
<dbReference type="PANTHER" id="PTHR23135">
    <property type="entry name" value="MUR LIGASE FAMILY MEMBER"/>
    <property type="match status" value="1"/>
</dbReference>